<evidence type="ECO:0000313" key="1">
    <source>
        <dbReference type="EMBL" id="TGO03198.1"/>
    </source>
</evidence>
<dbReference type="AlphaFoldDB" id="A0A4E0QR58"/>
<proteinExistence type="predicted"/>
<evidence type="ECO:0000313" key="2">
    <source>
        <dbReference type="Proteomes" id="UP000030428"/>
    </source>
</evidence>
<sequence length="80" mass="9015">LDLSRKLKNVFQPDKLNRLCRSGDAELLMNSSFFGQPAPDLTMALSILSNENKINIQQTPSFGAFIKNNPVKNISLPYYK</sequence>
<keyword evidence="2" id="KW-1185">Reference proteome</keyword>
<protein>
    <submittedName>
        <fullName evidence="1">Uncharacterized protein</fullName>
    </submittedName>
</protein>
<organism evidence="1 2">
    <name type="scientific">Candidatus Thiomargarita nelsonii</name>
    <dbReference type="NCBI Taxonomy" id="1003181"/>
    <lineage>
        <taxon>Bacteria</taxon>
        <taxon>Pseudomonadati</taxon>
        <taxon>Pseudomonadota</taxon>
        <taxon>Gammaproteobacteria</taxon>
        <taxon>Thiotrichales</taxon>
        <taxon>Thiotrichaceae</taxon>
        <taxon>Thiomargarita</taxon>
    </lineage>
</organism>
<feature type="non-terminal residue" evidence="1">
    <location>
        <position position="1"/>
    </location>
</feature>
<gene>
    <name evidence="1" type="ORF">PN36_10745</name>
</gene>
<dbReference type="Proteomes" id="UP000030428">
    <property type="component" value="Unassembled WGS sequence"/>
</dbReference>
<comment type="caution">
    <text evidence="1">The sequence shown here is derived from an EMBL/GenBank/DDBJ whole genome shotgun (WGS) entry which is preliminary data.</text>
</comment>
<reference evidence="1 2" key="1">
    <citation type="journal article" date="2016" name="Front. Microbiol.">
        <title>Single-Cell (Meta-)Genomics of a Dimorphic Candidatus Thiomargarita nelsonii Reveals Genomic Plasticity.</title>
        <authorList>
            <person name="Flood B.E."/>
            <person name="Fliss P."/>
            <person name="Jones D.S."/>
            <person name="Dick G.J."/>
            <person name="Jain S."/>
            <person name="Kaster A.K."/>
            <person name="Winkel M."/>
            <person name="Mussmann M."/>
            <person name="Bailey J."/>
        </authorList>
    </citation>
    <scope>NUCLEOTIDE SEQUENCE [LARGE SCALE GENOMIC DNA]</scope>
    <source>
        <strain evidence="1">Hydrate Ridge</strain>
    </source>
</reference>
<dbReference type="EMBL" id="JSZA02000033">
    <property type="protein sequence ID" value="TGO03198.1"/>
    <property type="molecule type" value="Genomic_DNA"/>
</dbReference>
<name>A0A4E0QR58_9GAMM</name>
<accession>A0A4E0QR58</accession>